<dbReference type="Proteomes" id="UP001147747">
    <property type="component" value="Unassembled WGS sequence"/>
</dbReference>
<dbReference type="Pfam" id="PF08620">
    <property type="entry name" value="RPAP1_C"/>
    <property type="match status" value="1"/>
</dbReference>
<dbReference type="PANTHER" id="PTHR21483:SF18">
    <property type="entry name" value="RNA POLYMERASE II-ASSOCIATED PROTEIN 1"/>
    <property type="match status" value="1"/>
</dbReference>
<name>A0A9X0B9Y6_9EURO</name>
<proteinExistence type="inferred from homology"/>
<reference evidence="5" key="2">
    <citation type="journal article" date="2023" name="IMA Fungus">
        <title>Comparative genomic study of the Penicillium genus elucidates a diverse pangenome and 15 lateral gene transfer events.</title>
        <authorList>
            <person name="Petersen C."/>
            <person name="Sorensen T."/>
            <person name="Nielsen M.R."/>
            <person name="Sondergaard T.E."/>
            <person name="Sorensen J.L."/>
            <person name="Fitzpatrick D.A."/>
            <person name="Frisvad J.C."/>
            <person name="Nielsen K.L."/>
        </authorList>
    </citation>
    <scope>NUCLEOTIDE SEQUENCE</scope>
    <source>
        <strain evidence="5">IBT 29677</strain>
    </source>
</reference>
<sequence>MLGINKREKYRDGDDGSLVNNTQDLVKLRFALDLEGDINIPSNPPASPFDLIGEIRERAPTTATPPAPTPTASSTGFPAHRRRNKPSSFKQRRAEQATPTVPPKEDLAKSTPPTIQDDKKSIGEENTRHLASMSEAQIEKEREELMASLDPGLLERFLRRAKIDEDEKTSDSTPSSTPAKPEEAKDEKELPSQSKKSVSFDIPPTAKEATPKKPPTTNPIPASTQSTPKPPPGHDDLPPTNVPKDLHPASEYPNMDPSTIERFHFPQPTQPMPTLDPSSPNFLEDLKTHYFPEITHDPSSLSWLQPPSSSEEDPDSTSAYHPASNAISMAPSAIRFSLRGTILAPETSLSLPTNLGLHHHGDDPQAAGYTIPELAILSRSTFPAQRCVAWQVLGRILYRLGKAEFGERGGQLSEGLWFCIEKEGVVAGMLTEADGGADSSSKLGKIKTDDGGKKDGENDAGPPVASGIGRHASATAWAVEGVWLWQKGGAGDRGLLREGQHRST</sequence>
<feature type="domain" description="RPAP1 N-terminal" evidence="4">
    <location>
        <begin position="120"/>
        <end position="165"/>
    </location>
</feature>
<comment type="caution">
    <text evidence="5">The sequence shown here is derived from an EMBL/GenBank/DDBJ whole genome shotgun (WGS) entry which is preliminary data.</text>
</comment>
<dbReference type="AlphaFoldDB" id="A0A9X0B9Y6"/>
<feature type="compositionally biased region" description="Basic and acidic residues" evidence="2">
    <location>
        <begin position="446"/>
        <end position="457"/>
    </location>
</feature>
<feature type="region of interest" description="Disordered" evidence="2">
    <location>
        <begin position="1"/>
        <end position="21"/>
    </location>
</feature>
<organism evidence="5 6">
    <name type="scientific">Penicillium cosmopolitanum</name>
    <dbReference type="NCBI Taxonomy" id="1131564"/>
    <lineage>
        <taxon>Eukaryota</taxon>
        <taxon>Fungi</taxon>
        <taxon>Dikarya</taxon>
        <taxon>Ascomycota</taxon>
        <taxon>Pezizomycotina</taxon>
        <taxon>Eurotiomycetes</taxon>
        <taxon>Eurotiomycetidae</taxon>
        <taxon>Eurotiales</taxon>
        <taxon>Aspergillaceae</taxon>
        <taxon>Penicillium</taxon>
    </lineage>
</organism>
<reference evidence="5" key="1">
    <citation type="submission" date="2022-12" db="EMBL/GenBank/DDBJ databases">
        <authorList>
            <person name="Petersen C."/>
        </authorList>
    </citation>
    <scope>NUCLEOTIDE SEQUENCE</scope>
    <source>
        <strain evidence="5">IBT 29677</strain>
    </source>
</reference>
<dbReference type="EMBL" id="JAPZBU010000006">
    <property type="protein sequence ID" value="KAJ5397185.1"/>
    <property type="molecule type" value="Genomic_DNA"/>
</dbReference>
<feature type="region of interest" description="Disordered" evidence="2">
    <location>
        <begin position="297"/>
        <end position="323"/>
    </location>
</feature>
<dbReference type="InterPro" id="IPR013930">
    <property type="entry name" value="RPAP1_N"/>
</dbReference>
<evidence type="ECO:0000313" key="5">
    <source>
        <dbReference type="EMBL" id="KAJ5397185.1"/>
    </source>
</evidence>
<dbReference type="InterPro" id="IPR039913">
    <property type="entry name" value="RPAP1/Rba50"/>
</dbReference>
<evidence type="ECO:0000313" key="6">
    <source>
        <dbReference type="Proteomes" id="UP001147747"/>
    </source>
</evidence>
<evidence type="ECO:0000256" key="2">
    <source>
        <dbReference type="SAM" id="MobiDB-lite"/>
    </source>
</evidence>
<feature type="compositionally biased region" description="Basic and acidic residues" evidence="2">
    <location>
        <begin position="1"/>
        <end position="14"/>
    </location>
</feature>
<dbReference type="OrthoDB" id="348201at2759"/>
<feature type="region of interest" description="Disordered" evidence="2">
    <location>
        <begin position="435"/>
        <end position="468"/>
    </location>
</feature>
<dbReference type="GeneID" id="81368915"/>
<dbReference type="InterPro" id="IPR013929">
    <property type="entry name" value="RPAP1_C"/>
</dbReference>
<evidence type="ECO:0008006" key="7">
    <source>
        <dbReference type="Google" id="ProtNLM"/>
    </source>
</evidence>
<dbReference type="GO" id="GO:0006366">
    <property type="term" value="P:transcription by RNA polymerase II"/>
    <property type="evidence" value="ECO:0007669"/>
    <property type="project" value="InterPro"/>
</dbReference>
<feature type="compositionally biased region" description="Basic and acidic residues" evidence="2">
    <location>
        <begin position="116"/>
        <end position="128"/>
    </location>
</feature>
<evidence type="ECO:0000259" key="3">
    <source>
        <dbReference type="Pfam" id="PF08620"/>
    </source>
</evidence>
<keyword evidence="6" id="KW-1185">Reference proteome</keyword>
<dbReference type="PANTHER" id="PTHR21483">
    <property type="entry name" value="RNA POLYMERASE II-ASSOCIATED PROTEIN 1"/>
    <property type="match status" value="1"/>
</dbReference>
<comment type="similarity">
    <text evidence="1">Belongs to the RPAP1 family.</text>
</comment>
<dbReference type="RefSeq" id="XP_056489237.1">
    <property type="nucleotide sequence ID" value="XM_056629935.1"/>
</dbReference>
<dbReference type="Pfam" id="PF08621">
    <property type="entry name" value="RPAP1_N"/>
    <property type="match status" value="1"/>
</dbReference>
<feature type="domain" description="RPAP1 C-terminal" evidence="3">
    <location>
        <begin position="334"/>
        <end position="400"/>
    </location>
</feature>
<evidence type="ECO:0000256" key="1">
    <source>
        <dbReference type="ARBA" id="ARBA00009953"/>
    </source>
</evidence>
<feature type="compositionally biased region" description="Low complexity" evidence="2">
    <location>
        <begin position="298"/>
        <end position="309"/>
    </location>
</feature>
<accession>A0A9X0B9Y6</accession>
<feature type="compositionally biased region" description="Basic and acidic residues" evidence="2">
    <location>
        <begin position="156"/>
        <end position="165"/>
    </location>
</feature>
<feature type="region of interest" description="Disordered" evidence="2">
    <location>
        <begin position="36"/>
        <end position="284"/>
    </location>
</feature>
<protein>
    <recommendedName>
        <fullName evidence="7">Transcription factor Rba50</fullName>
    </recommendedName>
</protein>
<feature type="compositionally biased region" description="Basic and acidic residues" evidence="2">
    <location>
        <begin position="180"/>
        <end position="190"/>
    </location>
</feature>
<evidence type="ECO:0000259" key="4">
    <source>
        <dbReference type="Pfam" id="PF08621"/>
    </source>
</evidence>
<gene>
    <name evidence="5" type="ORF">N7509_005298</name>
</gene>